<keyword evidence="5" id="KW-0479">Metal-binding</keyword>
<reference evidence="9" key="1">
    <citation type="submission" date="2017-08" db="EMBL/GenBank/DDBJ databases">
        <authorList>
            <person name="Polle J.E."/>
            <person name="Barry K."/>
            <person name="Cushman J."/>
            <person name="Schmutz J."/>
            <person name="Tran D."/>
            <person name="Hathwaick L.T."/>
            <person name="Yim W.C."/>
            <person name="Jenkins J."/>
            <person name="Mckie-Krisberg Z.M."/>
            <person name="Prochnik S."/>
            <person name="Lindquist E."/>
            <person name="Dockter R.B."/>
            <person name="Adam C."/>
            <person name="Molina H."/>
            <person name="Bunkerborg J."/>
            <person name="Jin E."/>
            <person name="Buchheim M."/>
            <person name="Magnuson J."/>
        </authorList>
    </citation>
    <scope>NUCLEOTIDE SEQUENCE</scope>
    <source>
        <strain evidence="9">CCAP 19/18</strain>
    </source>
</reference>
<dbReference type="InterPro" id="IPR022407">
    <property type="entry name" value="OxRdtase_Mopterin_BS"/>
</dbReference>
<evidence type="ECO:0000256" key="1">
    <source>
        <dbReference type="ARBA" id="ARBA00001924"/>
    </source>
</evidence>
<dbReference type="PROSITE" id="PS50255">
    <property type="entry name" value="CYTOCHROME_B5_2"/>
    <property type="match status" value="1"/>
</dbReference>
<evidence type="ECO:0000256" key="2">
    <source>
        <dbReference type="ARBA" id="ARBA00011738"/>
    </source>
</evidence>
<evidence type="ECO:0000313" key="10">
    <source>
        <dbReference type="Proteomes" id="UP000815325"/>
    </source>
</evidence>
<dbReference type="InterPro" id="IPR036400">
    <property type="entry name" value="Cyt_B5-like_heme/steroid_sf"/>
</dbReference>
<dbReference type="PRINTS" id="PR00407">
    <property type="entry name" value="EUMOPTERIN"/>
</dbReference>
<evidence type="ECO:0000256" key="4">
    <source>
        <dbReference type="ARBA" id="ARBA00022617"/>
    </source>
</evidence>
<sequence length="561" mass="60827">MMRQRRAIALLRAALQHHPCISHTLPANPVPGIRLLSSQTGGRKENHGTRWQQTLGGIAAVSAVSLGAGCLSATAESSNKEAVFTKGDVSKHQTPEQRVWVTYKDGVYDITDFVEMHPGGSSLIMMAAGGAVDPFWQMYQQHLKDEVRTMLKPYRIGRLADYKGPERKDPAEDPWKNEPARHPALVARSNNPCNAETPGPVVAANLITSNDIFYVRNHLPVPPEPKDPARWQLSVGGEEARSTSLTLEDLKTKFKKTTVTAAVECAGNRRNEMKTVKPVRGLDWDTGAIGNANWSGVKLRDVLLHAGVDPDVCDSLDGPRHVHFLGADSDPLTGNVYAASIPIELAMASNKDVLLAYEMNGEPLSRDHGAPLRVVVPGVVGARSVKWVTQIVTSREESDSHWQQHDYKGFSPSVDWNNVDWSSAPAIQEAPVTSAITAPSANTQVEQGTTTIPVRGYAWSGGGRDIVRVDVSADGGATWQGTQLHKVPGQKPGRAWAWTLWEAEVILPTPPADSKGPQQVCLVCKATDASYNTQPDSVAGVWNLRGVVNNAWHRVGISVGN</sequence>
<keyword evidence="4" id="KW-0349">Heme</keyword>
<evidence type="ECO:0000256" key="3">
    <source>
        <dbReference type="ARBA" id="ARBA00022505"/>
    </source>
</evidence>
<evidence type="ECO:0000256" key="5">
    <source>
        <dbReference type="ARBA" id="ARBA00022723"/>
    </source>
</evidence>
<evidence type="ECO:0000256" key="7">
    <source>
        <dbReference type="ARBA" id="ARBA00023004"/>
    </source>
</evidence>
<keyword evidence="3" id="KW-0500">Molybdenum</keyword>
<dbReference type="SUPFAM" id="SSF55856">
    <property type="entry name" value="Cytochrome b5-like heme/steroid binding domain"/>
    <property type="match status" value="1"/>
</dbReference>
<dbReference type="Pfam" id="PF00173">
    <property type="entry name" value="Cyt-b5"/>
    <property type="match status" value="1"/>
</dbReference>
<name>A0ABQ7GX03_DUNSA</name>
<comment type="caution">
    <text evidence="9">The sequence shown here is derived from an EMBL/GenBank/DDBJ whole genome shotgun (WGS) entry which is preliminary data.</text>
</comment>
<dbReference type="Pfam" id="PF00174">
    <property type="entry name" value="Oxidored_molyb"/>
    <property type="match status" value="1"/>
</dbReference>
<evidence type="ECO:0000259" key="8">
    <source>
        <dbReference type="PROSITE" id="PS50255"/>
    </source>
</evidence>
<dbReference type="Gene3D" id="3.10.120.10">
    <property type="entry name" value="Cytochrome b5-like heme/steroid binding domain"/>
    <property type="match status" value="1"/>
</dbReference>
<keyword evidence="10" id="KW-1185">Reference proteome</keyword>
<dbReference type="InterPro" id="IPR001199">
    <property type="entry name" value="Cyt_B5-like_heme/steroid-bd"/>
</dbReference>
<dbReference type="SUPFAM" id="SSF81296">
    <property type="entry name" value="E set domains"/>
    <property type="match status" value="1"/>
</dbReference>
<accession>A0ABQ7GX03</accession>
<dbReference type="InterPro" id="IPR000572">
    <property type="entry name" value="OxRdtase_Mopterin-bd_dom"/>
</dbReference>
<gene>
    <name evidence="9" type="ORF">DUNSADRAFT_1533</name>
</gene>
<dbReference type="PROSITE" id="PS00559">
    <property type="entry name" value="MOLYBDOPTERIN_EUK"/>
    <property type="match status" value="1"/>
</dbReference>
<dbReference type="InterPro" id="IPR014756">
    <property type="entry name" value="Ig_E-set"/>
</dbReference>
<organism evidence="9 10">
    <name type="scientific">Dunaliella salina</name>
    <name type="common">Green alga</name>
    <name type="synonym">Protococcus salinus</name>
    <dbReference type="NCBI Taxonomy" id="3046"/>
    <lineage>
        <taxon>Eukaryota</taxon>
        <taxon>Viridiplantae</taxon>
        <taxon>Chlorophyta</taxon>
        <taxon>core chlorophytes</taxon>
        <taxon>Chlorophyceae</taxon>
        <taxon>CS clade</taxon>
        <taxon>Chlamydomonadales</taxon>
        <taxon>Dunaliellaceae</taxon>
        <taxon>Dunaliella</taxon>
    </lineage>
</organism>
<dbReference type="PANTHER" id="PTHR19372:SF7">
    <property type="entry name" value="SULFITE OXIDASE, MITOCHONDRIAL"/>
    <property type="match status" value="1"/>
</dbReference>
<feature type="domain" description="Cytochrome b5 heme-binding" evidence="8">
    <location>
        <begin position="81"/>
        <end position="160"/>
    </location>
</feature>
<dbReference type="Gene3D" id="2.60.40.650">
    <property type="match status" value="1"/>
</dbReference>
<dbReference type="InterPro" id="IPR036374">
    <property type="entry name" value="OxRdtase_Mopterin-bd_sf"/>
</dbReference>
<dbReference type="PROSITE" id="PS00191">
    <property type="entry name" value="CYTOCHROME_B5_1"/>
    <property type="match status" value="1"/>
</dbReference>
<evidence type="ECO:0000256" key="6">
    <source>
        <dbReference type="ARBA" id="ARBA00023002"/>
    </source>
</evidence>
<dbReference type="EMBL" id="MU069554">
    <property type="protein sequence ID" value="KAF5839135.1"/>
    <property type="molecule type" value="Genomic_DNA"/>
</dbReference>
<dbReference type="Pfam" id="PF03404">
    <property type="entry name" value="Mo-co_dimer"/>
    <property type="match status" value="1"/>
</dbReference>
<dbReference type="PRINTS" id="PR00363">
    <property type="entry name" value="CYTOCHROMEB5"/>
</dbReference>
<comment type="cofactor">
    <cofactor evidence="1">
        <name>Mo-molybdopterin</name>
        <dbReference type="ChEBI" id="CHEBI:71302"/>
    </cofactor>
</comment>
<dbReference type="InterPro" id="IPR005066">
    <property type="entry name" value="MoCF_OxRdtse_dimer"/>
</dbReference>
<proteinExistence type="predicted"/>
<evidence type="ECO:0000313" key="9">
    <source>
        <dbReference type="EMBL" id="KAF5839135.1"/>
    </source>
</evidence>
<keyword evidence="6" id="KW-0560">Oxidoreductase</keyword>
<dbReference type="InterPro" id="IPR018506">
    <property type="entry name" value="Cyt_B5_heme-BS"/>
</dbReference>
<dbReference type="Gene3D" id="3.90.420.10">
    <property type="entry name" value="Oxidoreductase, molybdopterin-binding domain"/>
    <property type="match status" value="1"/>
</dbReference>
<dbReference type="InterPro" id="IPR008335">
    <property type="entry name" value="Mopterin_OxRdtase_euk"/>
</dbReference>
<dbReference type="Proteomes" id="UP000815325">
    <property type="component" value="Unassembled WGS sequence"/>
</dbReference>
<dbReference type="PANTHER" id="PTHR19372">
    <property type="entry name" value="SULFITE REDUCTASE"/>
    <property type="match status" value="1"/>
</dbReference>
<comment type="subunit">
    <text evidence="2">Homodimer.</text>
</comment>
<dbReference type="SMART" id="SM01117">
    <property type="entry name" value="Cyt-b5"/>
    <property type="match status" value="1"/>
</dbReference>
<keyword evidence="7" id="KW-0408">Iron</keyword>
<dbReference type="SUPFAM" id="SSF56524">
    <property type="entry name" value="Oxidoreductase molybdopterin-binding domain"/>
    <property type="match status" value="1"/>
</dbReference>
<protein>
    <submittedName>
        <fullName evidence="9">Sulfite oxidase</fullName>
    </submittedName>
</protein>